<dbReference type="SUPFAM" id="SSF52540">
    <property type="entry name" value="P-loop containing nucleoside triphosphate hydrolases"/>
    <property type="match status" value="1"/>
</dbReference>
<dbReference type="Pfam" id="PF01926">
    <property type="entry name" value="MMR_HSR1"/>
    <property type="match status" value="1"/>
</dbReference>
<dbReference type="InterPro" id="IPR006073">
    <property type="entry name" value="GTP-bd"/>
</dbReference>
<feature type="region of interest" description="Disordered" evidence="7">
    <location>
        <begin position="314"/>
        <end position="340"/>
    </location>
</feature>
<comment type="subcellular location">
    <subcellularLocation>
        <location evidence="1">Cytoplasm</location>
    </subcellularLocation>
</comment>
<dbReference type="PROSITE" id="PS51721">
    <property type="entry name" value="G_CP"/>
    <property type="match status" value="1"/>
</dbReference>
<dbReference type="Gene3D" id="3.40.50.300">
    <property type="entry name" value="P-loop containing nucleotide triphosphate hydrolases"/>
    <property type="match status" value="1"/>
</dbReference>
<dbReference type="InterPro" id="IPR030378">
    <property type="entry name" value="G_CP_dom"/>
</dbReference>
<feature type="compositionally biased region" description="Polar residues" evidence="7">
    <location>
        <begin position="596"/>
        <end position="615"/>
    </location>
</feature>
<proteinExistence type="predicted"/>
<dbReference type="GO" id="GO:0005829">
    <property type="term" value="C:cytosol"/>
    <property type="evidence" value="ECO:0007669"/>
    <property type="project" value="TreeGrafter"/>
</dbReference>
<evidence type="ECO:0000256" key="4">
    <source>
        <dbReference type="ARBA" id="ARBA00022801"/>
    </source>
</evidence>
<protein>
    <recommendedName>
        <fullName evidence="6">Large subunit GTPase 1 homolog</fullName>
    </recommendedName>
</protein>
<sequence>MPMAKSKKTGLGRTIIKDRFSGSRRSTHGESMLHTADLQDGYDWNRLKLKSVTENNQLDDFLSTAELAGTEFTAEKQNIQFVDISTQVRIMSDEEKLQVKKLHDDNRKFLSIPRRPKWNVTTTPEELDAAERESFLSWRRQLAEIQEIEGLIITPFEKNLEFWRQLWRVVERSDVVVQILDARNPLLFHCEDLEAVVKEVSPEKENMVLLNKADLLSLQQRRTWAKYFAERGIKAVFYSATEQMDNIQQMEHDAKKSSTKDAEEDDPEMYWKVPPVTNEESGESEDEVEVCAEQKEFVPEPVKGTTEQEECVTEQIEDPAEPKECPEKQESSTVPSLGEEGEAKCLTREELMEVFRAVHTGSKFKPGLTTIGMVGYPNVGKSSTINSLLQSKKVSVSTTPGKTKHFQTIFLSDTLCLCDCPGLVMPKFVSTKAEMIISGILPIDQMRDHVPPIALVCSLFPRHVLEDMYGIVLPQAKEGEDPGRPPTVEELLNAYGYMRGFMTPRGLPDHPRSARYILKDVVNGRLLYNWAPSGVDQVVYHTFPPPKRKDYHLPMGRQQQRIHRSEGPTVLDLDQEFFSKLNTKAHTKGNVGVVGHSQSGGLSKHSSVTTISDGGTTKPWKKHHNKKKKEKLRRVYAHLDD</sequence>
<feature type="compositionally biased region" description="Basic residues" evidence="7">
    <location>
        <begin position="619"/>
        <end position="631"/>
    </location>
</feature>
<dbReference type="GO" id="GO:0003924">
    <property type="term" value="F:GTPase activity"/>
    <property type="evidence" value="ECO:0007669"/>
    <property type="project" value="InterPro"/>
</dbReference>
<name>A0A7R8XDT6_9CRUS</name>
<dbReference type="AlphaFoldDB" id="A0A7R8XDT6"/>
<dbReference type="InterPro" id="IPR043358">
    <property type="entry name" value="GNL1-like"/>
</dbReference>
<dbReference type="PANTHER" id="PTHR45709">
    <property type="entry name" value="LARGE SUBUNIT GTPASE 1 HOMOLOG-RELATED"/>
    <property type="match status" value="1"/>
</dbReference>
<evidence type="ECO:0000256" key="5">
    <source>
        <dbReference type="ARBA" id="ARBA00023134"/>
    </source>
</evidence>
<dbReference type="GO" id="GO:0005525">
    <property type="term" value="F:GTP binding"/>
    <property type="evidence" value="ECO:0007669"/>
    <property type="project" value="UniProtKB-KW"/>
</dbReference>
<organism evidence="9">
    <name type="scientific">Darwinula stevensoni</name>
    <dbReference type="NCBI Taxonomy" id="69355"/>
    <lineage>
        <taxon>Eukaryota</taxon>
        <taxon>Metazoa</taxon>
        <taxon>Ecdysozoa</taxon>
        <taxon>Arthropoda</taxon>
        <taxon>Crustacea</taxon>
        <taxon>Oligostraca</taxon>
        <taxon>Ostracoda</taxon>
        <taxon>Podocopa</taxon>
        <taxon>Podocopida</taxon>
        <taxon>Darwinulocopina</taxon>
        <taxon>Darwinuloidea</taxon>
        <taxon>Darwinulidae</taxon>
        <taxon>Darwinula</taxon>
    </lineage>
</organism>
<evidence type="ECO:0000259" key="8">
    <source>
        <dbReference type="PROSITE" id="PS51721"/>
    </source>
</evidence>
<feature type="region of interest" description="Disordered" evidence="7">
    <location>
        <begin position="596"/>
        <end position="631"/>
    </location>
</feature>
<keyword evidence="3" id="KW-0547">Nucleotide-binding</keyword>
<evidence type="ECO:0000256" key="2">
    <source>
        <dbReference type="ARBA" id="ARBA00022490"/>
    </source>
</evidence>
<dbReference type="EMBL" id="LR900358">
    <property type="protein sequence ID" value="CAD7245372.1"/>
    <property type="molecule type" value="Genomic_DNA"/>
</dbReference>
<dbReference type="InterPro" id="IPR027417">
    <property type="entry name" value="P-loop_NTPase"/>
</dbReference>
<evidence type="ECO:0000256" key="1">
    <source>
        <dbReference type="ARBA" id="ARBA00004496"/>
    </source>
</evidence>
<dbReference type="GO" id="GO:0000054">
    <property type="term" value="P:ribosomal subunit export from nucleus"/>
    <property type="evidence" value="ECO:0007669"/>
    <property type="project" value="TreeGrafter"/>
</dbReference>
<keyword evidence="5" id="KW-0342">GTP-binding</keyword>
<feature type="compositionally biased region" description="Basic and acidic residues" evidence="7">
    <location>
        <begin position="320"/>
        <end position="330"/>
    </location>
</feature>
<evidence type="ECO:0000313" key="9">
    <source>
        <dbReference type="EMBL" id="CAD7245372.1"/>
    </source>
</evidence>
<dbReference type="OrthoDB" id="61815at2759"/>
<dbReference type="CDD" id="cd01857">
    <property type="entry name" value="HSR1_MMR1"/>
    <property type="match status" value="1"/>
</dbReference>
<evidence type="ECO:0000313" key="10">
    <source>
        <dbReference type="Proteomes" id="UP000677054"/>
    </source>
</evidence>
<reference evidence="9" key="1">
    <citation type="submission" date="2020-11" db="EMBL/GenBank/DDBJ databases">
        <authorList>
            <person name="Tran Van P."/>
        </authorList>
    </citation>
    <scope>NUCLEOTIDE SEQUENCE</scope>
</reference>
<feature type="domain" description="CP-type G" evidence="8">
    <location>
        <begin position="163"/>
        <end position="426"/>
    </location>
</feature>
<keyword evidence="4" id="KW-0378">Hydrolase</keyword>
<dbReference type="EMBL" id="CAJPEV010000841">
    <property type="protein sequence ID" value="CAG0888990.1"/>
    <property type="molecule type" value="Genomic_DNA"/>
</dbReference>
<dbReference type="PANTHER" id="PTHR45709:SF2">
    <property type="entry name" value="LARGE SUBUNIT GTPASE 1 HOMOLOG"/>
    <property type="match status" value="1"/>
</dbReference>
<evidence type="ECO:0000256" key="6">
    <source>
        <dbReference type="ARBA" id="ARBA00040145"/>
    </source>
</evidence>
<evidence type="ECO:0000256" key="3">
    <source>
        <dbReference type="ARBA" id="ARBA00022741"/>
    </source>
</evidence>
<dbReference type="Proteomes" id="UP000677054">
    <property type="component" value="Unassembled WGS sequence"/>
</dbReference>
<keyword evidence="2" id="KW-0963">Cytoplasm</keyword>
<accession>A0A7R8XDT6</accession>
<keyword evidence="10" id="KW-1185">Reference proteome</keyword>
<evidence type="ECO:0000256" key="7">
    <source>
        <dbReference type="SAM" id="MobiDB-lite"/>
    </source>
</evidence>
<gene>
    <name evidence="9" type="ORF">DSTB1V02_LOCUS5246</name>
</gene>